<keyword evidence="3" id="KW-1185">Reference proteome</keyword>
<organism evidence="2 3">
    <name type="scientific">Popillia japonica</name>
    <name type="common">Japanese beetle</name>
    <dbReference type="NCBI Taxonomy" id="7064"/>
    <lineage>
        <taxon>Eukaryota</taxon>
        <taxon>Metazoa</taxon>
        <taxon>Ecdysozoa</taxon>
        <taxon>Arthropoda</taxon>
        <taxon>Hexapoda</taxon>
        <taxon>Insecta</taxon>
        <taxon>Pterygota</taxon>
        <taxon>Neoptera</taxon>
        <taxon>Endopterygota</taxon>
        <taxon>Coleoptera</taxon>
        <taxon>Polyphaga</taxon>
        <taxon>Scarabaeiformia</taxon>
        <taxon>Scarabaeidae</taxon>
        <taxon>Rutelinae</taxon>
        <taxon>Popillia</taxon>
    </lineage>
</organism>
<evidence type="ECO:0000313" key="2">
    <source>
        <dbReference type="EMBL" id="KAK9711358.1"/>
    </source>
</evidence>
<evidence type="ECO:0000313" key="3">
    <source>
        <dbReference type="Proteomes" id="UP001458880"/>
    </source>
</evidence>
<sequence length="193" mass="22695">MSDAEKYTDENNRTKWKARKENKVRKEGGIKTAKIRGEAHINHAGKEVPARVTARDYRCTRLKCFENMSQIARQNLVLTFNSVLTKNEPGNFLSGLTSFHAPICRRRVRLSDSEAQLMGVHRDRHGTHHRPNKIPQEVEKLIVQHIHSFKGRQSHYSRRKNPYRLYLPETVSVKKMCKMFLEKYRINVTYKSY</sequence>
<dbReference type="Proteomes" id="UP001458880">
    <property type="component" value="Unassembled WGS sequence"/>
</dbReference>
<reference evidence="2 3" key="1">
    <citation type="journal article" date="2024" name="BMC Genomics">
        <title>De novo assembly and annotation of Popillia japonica's genome with initial clues to its potential as an invasive pest.</title>
        <authorList>
            <person name="Cucini C."/>
            <person name="Boschi S."/>
            <person name="Funari R."/>
            <person name="Cardaioli E."/>
            <person name="Iannotti N."/>
            <person name="Marturano G."/>
            <person name="Paoli F."/>
            <person name="Bruttini M."/>
            <person name="Carapelli A."/>
            <person name="Frati F."/>
            <person name="Nardi F."/>
        </authorList>
    </citation>
    <scope>NUCLEOTIDE SEQUENCE [LARGE SCALE GENOMIC DNA]</scope>
    <source>
        <strain evidence="2">DMR45628</strain>
    </source>
</reference>
<accession>A0AAW1K2I5</accession>
<comment type="caution">
    <text evidence="2">The sequence shown here is derived from an EMBL/GenBank/DDBJ whole genome shotgun (WGS) entry which is preliminary data.</text>
</comment>
<dbReference type="EMBL" id="JASPKY010000281">
    <property type="protein sequence ID" value="KAK9711358.1"/>
    <property type="molecule type" value="Genomic_DNA"/>
</dbReference>
<evidence type="ECO:0000256" key="1">
    <source>
        <dbReference type="SAM" id="MobiDB-lite"/>
    </source>
</evidence>
<feature type="region of interest" description="Disordered" evidence="1">
    <location>
        <begin position="1"/>
        <end position="21"/>
    </location>
</feature>
<gene>
    <name evidence="2" type="ORF">QE152_g25493</name>
</gene>
<protein>
    <submittedName>
        <fullName evidence="2">Uncharacterized protein</fullName>
    </submittedName>
</protein>
<dbReference type="AlphaFoldDB" id="A0AAW1K2I5"/>
<name>A0AAW1K2I5_POPJA</name>
<proteinExistence type="predicted"/>